<accession>A0ABN4M2W1</accession>
<sequence>MEKRGELFCGESEGQLLGLKVPLRNNDDIQRQFKIKLMQPKELAHHPLYTVARHCMPHLLTHGQAQAESAGRVAALEDEQDETSGELLLALLVTSCEFRAVEQSALLVPS</sequence>
<proteinExistence type="predicted"/>
<dbReference type="EMBL" id="CP014206">
    <property type="protein sequence ID" value="AMK12406.1"/>
    <property type="molecule type" value="Genomic_DNA"/>
</dbReference>
<evidence type="ECO:0000313" key="2">
    <source>
        <dbReference type="Proteomes" id="UP000055611"/>
    </source>
</evidence>
<name>A0ABN4M2W1_9BACT</name>
<dbReference type="Proteomes" id="UP000055611">
    <property type="component" value="Chromosome"/>
</dbReference>
<gene>
    <name evidence="1" type="ORF">AWY79_15510</name>
</gene>
<keyword evidence="2" id="KW-1185">Reference proteome</keyword>
<protein>
    <submittedName>
        <fullName evidence="1">Uncharacterized protein</fullName>
    </submittedName>
</protein>
<evidence type="ECO:0000313" key="1">
    <source>
        <dbReference type="EMBL" id="AMK12406.1"/>
    </source>
</evidence>
<organism evidence="1 2">
    <name type="scientific">Pseudodesulfovibrio indicus</name>
    <dbReference type="NCBI Taxonomy" id="1716143"/>
    <lineage>
        <taxon>Bacteria</taxon>
        <taxon>Pseudomonadati</taxon>
        <taxon>Thermodesulfobacteriota</taxon>
        <taxon>Desulfovibrionia</taxon>
        <taxon>Desulfovibrionales</taxon>
        <taxon>Desulfovibrionaceae</taxon>
    </lineage>
</organism>
<reference evidence="1 2" key="1">
    <citation type="journal article" date="2016" name="Front. Microbiol.">
        <title>Genome Sequence of the Piezophilic, Mesophilic Sulfate-Reducing Bacterium Desulfovibrio indicus J2T.</title>
        <authorList>
            <person name="Cao J."/>
            <person name="Maignien L."/>
            <person name="Shao Z."/>
            <person name="Alain K."/>
            <person name="Jebbar M."/>
        </authorList>
    </citation>
    <scope>NUCLEOTIDE SEQUENCE [LARGE SCALE GENOMIC DNA]</scope>
    <source>
        <strain evidence="1 2">J2</strain>
    </source>
</reference>